<evidence type="ECO:0000256" key="1">
    <source>
        <dbReference type="SAM" id="MobiDB-lite"/>
    </source>
</evidence>
<sequence length="252" mass="26970">MSGNSSGTVDGLITSEDELRLTAQDVDQLDAEHRAAQDASAVADWSRPANQQHEQQEEDIQLGLSPDGAEDDVEQTGDHDDAGMTAFPDDLFVIDNNPDLSLLGAASPQEAESRVEEGDVPMDDLPLPASVPAESKAEPSSSSFNNKAVAQNLAGPGEHVLTHGLLLPSNVILEGEDMQMQDGQGEGLPGDDQDLGDYEQLDATRTAARYYEEEKEAARPCLNASNVELWTSMLPLNVPWWSSVSDAAELAT</sequence>
<protein>
    <submittedName>
        <fullName evidence="2">Uncharacterized protein</fullName>
    </submittedName>
</protein>
<feature type="region of interest" description="Disordered" evidence="1">
    <location>
        <begin position="32"/>
        <end position="144"/>
    </location>
</feature>
<comment type="caution">
    <text evidence="2">The sequence shown here is derived from an EMBL/GenBank/DDBJ whole genome shotgun (WGS) entry which is preliminary data.</text>
</comment>
<feature type="compositionally biased region" description="Low complexity" evidence="1">
    <location>
        <begin position="128"/>
        <end position="143"/>
    </location>
</feature>
<accession>A0AAN6JT23</accession>
<evidence type="ECO:0000313" key="3">
    <source>
        <dbReference type="Proteomes" id="UP001176517"/>
    </source>
</evidence>
<name>A0AAN6JT23_9BASI</name>
<keyword evidence="3" id="KW-1185">Reference proteome</keyword>
<dbReference type="EMBL" id="JAPDMZ010000121">
    <property type="protein sequence ID" value="KAK0549077.1"/>
    <property type="molecule type" value="Genomic_DNA"/>
</dbReference>
<evidence type="ECO:0000313" key="2">
    <source>
        <dbReference type="EMBL" id="KAK0549077.1"/>
    </source>
</evidence>
<organism evidence="2 3">
    <name type="scientific">Tilletia horrida</name>
    <dbReference type="NCBI Taxonomy" id="155126"/>
    <lineage>
        <taxon>Eukaryota</taxon>
        <taxon>Fungi</taxon>
        <taxon>Dikarya</taxon>
        <taxon>Basidiomycota</taxon>
        <taxon>Ustilaginomycotina</taxon>
        <taxon>Exobasidiomycetes</taxon>
        <taxon>Tilletiales</taxon>
        <taxon>Tilletiaceae</taxon>
        <taxon>Tilletia</taxon>
    </lineage>
</organism>
<gene>
    <name evidence="2" type="ORF">OC846_004234</name>
</gene>
<dbReference type="AlphaFoldDB" id="A0AAN6JT23"/>
<proteinExistence type="predicted"/>
<reference evidence="2" key="1">
    <citation type="journal article" date="2023" name="PhytoFront">
        <title>Draft Genome Resources of Seven Strains of Tilletia horrida, Causal Agent of Kernel Smut of Rice.</title>
        <authorList>
            <person name="Khanal S."/>
            <person name="Antony Babu S."/>
            <person name="Zhou X.G."/>
        </authorList>
    </citation>
    <scope>NUCLEOTIDE SEQUENCE</scope>
    <source>
        <strain evidence="2">TX6</strain>
    </source>
</reference>
<dbReference type="Proteomes" id="UP001176517">
    <property type="component" value="Unassembled WGS sequence"/>
</dbReference>